<dbReference type="GO" id="GO:0005524">
    <property type="term" value="F:ATP binding"/>
    <property type="evidence" value="ECO:0007669"/>
    <property type="project" value="UniProtKB-KW"/>
</dbReference>
<dbReference type="AlphaFoldDB" id="A0A5C4KY86"/>
<dbReference type="Pfam" id="PF13671">
    <property type="entry name" value="AAA_33"/>
    <property type="match status" value="1"/>
</dbReference>
<organism evidence="1 2">
    <name type="scientific">Pseudomonas jessenii</name>
    <dbReference type="NCBI Taxonomy" id="77298"/>
    <lineage>
        <taxon>Bacteria</taxon>
        <taxon>Pseudomonadati</taxon>
        <taxon>Pseudomonadota</taxon>
        <taxon>Gammaproteobacteria</taxon>
        <taxon>Pseudomonadales</taxon>
        <taxon>Pseudomonadaceae</taxon>
        <taxon>Pseudomonas</taxon>
    </lineage>
</organism>
<accession>A0A5C4KY86</accession>
<dbReference type="InterPro" id="IPR027417">
    <property type="entry name" value="P-loop_NTPase"/>
</dbReference>
<sequence>MRAPTLHLMCGKIASGKSTLAQLVAEEHRALVLSEDQWLSRLYPEQIKSVADYLRCARQIRGVLGPLVIDVLSAGVSVVLDFPANTVADRQWLRGLADTAKVPHCLHYLAVDEDTCRARLHARNALAEHEFAASDAEFDLISSYFQVPEVGEELKIVMHGNR</sequence>
<comment type="caution">
    <text evidence="1">The sequence shown here is derived from an EMBL/GenBank/DDBJ whole genome shotgun (WGS) entry which is preliminary data.</text>
</comment>
<evidence type="ECO:0000313" key="1">
    <source>
        <dbReference type="EMBL" id="TNB96163.1"/>
    </source>
</evidence>
<dbReference type="Proteomes" id="UP000306272">
    <property type="component" value="Unassembled WGS sequence"/>
</dbReference>
<dbReference type="EMBL" id="VDDB01000009">
    <property type="protein sequence ID" value="TNB96163.1"/>
    <property type="molecule type" value="Genomic_DNA"/>
</dbReference>
<proteinExistence type="predicted"/>
<name>A0A5C4KY86_PSEJE</name>
<gene>
    <name evidence="1" type="ORF">FHG55_11755</name>
</gene>
<reference evidence="1" key="1">
    <citation type="submission" date="2019-06" db="EMBL/GenBank/DDBJ databases">
        <title>Pseudomonas-derived Butenolides : (Bio)synthesis of Styrolides.</title>
        <authorList>
            <person name="Klapper M."/>
            <person name="Chowdhury S."/>
            <person name="Stallforth P."/>
        </authorList>
    </citation>
    <scope>NUCLEOTIDE SEQUENCE [LARGE SCALE GENOMIC DNA]</scope>
    <source>
        <strain evidence="1">EC-S101</strain>
    </source>
</reference>
<dbReference type="Gene3D" id="3.40.50.300">
    <property type="entry name" value="P-loop containing nucleotide triphosphate hydrolases"/>
    <property type="match status" value="1"/>
</dbReference>
<keyword evidence="1" id="KW-0547">Nucleotide-binding</keyword>
<keyword evidence="1" id="KW-0067">ATP-binding</keyword>
<keyword evidence="2" id="KW-1185">Reference proteome</keyword>
<dbReference type="SUPFAM" id="SSF52540">
    <property type="entry name" value="P-loop containing nucleoside triphosphate hydrolases"/>
    <property type="match status" value="1"/>
</dbReference>
<protein>
    <submittedName>
        <fullName evidence="1">ATP-binding protein</fullName>
    </submittedName>
</protein>
<dbReference type="RefSeq" id="WP_139054459.1">
    <property type="nucleotide sequence ID" value="NZ_VDDB01000009.1"/>
</dbReference>
<evidence type="ECO:0000313" key="2">
    <source>
        <dbReference type="Proteomes" id="UP000306272"/>
    </source>
</evidence>